<reference evidence="3" key="1">
    <citation type="journal article" date="2019" name="Int. J. Syst. Evol. Microbiol.">
        <title>The Global Catalogue of Microorganisms (GCM) 10K type strain sequencing project: providing services to taxonomists for standard genome sequencing and annotation.</title>
        <authorList>
            <consortium name="The Broad Institute Genomics Platform"/>
            <consortium name="The Broad Institute Genome Sequencing Center for Infectious Disease"/>
            <person name="Wu L."/>
            <person name="Ma J."/>
        </authorList>
    </citation>
    <scope>NUCLEOTIDE SEQUENCE [LARGE SCALE GENOMIC DNA]</scope>
    <source>
        <strain evidence="3">KACC 14058</strain>
    </source>
</reference>
<dbReference type="InterPro" id="IPR029030">
    <property type="entry name" value="Caspase-like_dom_sf"/>
</dbReference>
<dbReference type="EMBL" id="JBHSDV010000002">
    <property type="protein sequence ID" value="MFC4387837.1"/>
    <property type="molecule type" value="Genomic_DNA"/>
</dbReference>
<evidence type="ECO:0000313" key="3">
    <source>
        <dbReference type="Proteomes" id="UP001595880"/>
    </source>
</evidence>
<proteinExistence type="predicted"/>
<organism evidence="2 3">
    <name type="scientific">Gracilibacillus marinus</name>
    <dbReference type="NCBI Taxonomy" id="630535"/>
    <lineage>
        <taxon>Bacteria</taxon>
        <taxon>Bacillati</taxon>
        <taxon>Bacillota</taxon>
        <taxon>Bacilli</taxon>
        <taxon>Bacillales</taxon>
        <taxon>Bacillaceae</taxon>
        <taxon>Gracilibacillus</taxon>
    </lineage>
</organism>
<dbReference type="InterPro" id="IPR011600">
    <property type="entry name" value="Pept_C14_caspase"/>
</dbReference>
<sequence>MKAFLCGVRRYLSLSNIAGSKTDLENIYNAIAQRLNIHISDIHLLGLKQEYVKKSKFVQRFMEFTGSISEDETVIFYFSGHGSNNSYGRHEIHFSDDSIETEQIIQLLENSRSKNNIVILDCCFAGNVSIESKALDLENNLSKIIGSGTEVFCSCKSDELSYEYENTGGFFTNVFSKTLDTIQGNERKGLTVRDLTSYLRRFFEIGLKNVRYKQTFVQLGNSIGDIYLIEPQPEKYHPKDVFFESDDFVLEEVKPLHSGYNKRYSVMIRLKSSFSNIQIKRAADEILSLSESFEVYQNNRQQHKLINRSVSHIFCYFGYTDEDMINNNYYCRSVWVNKFQDKRHWLKPAKSSEMIEDTLIIYNTQYLTLKKFIEQNTESDSDVFLVAKAIKADTIEIGEKVINKFKTYRNKEIVESELIDFIDSYSIEIAKLIDRSLNLSYTSQKLKPWVEKITGLTGTLNDFVLFYGKDFLEKRDKANRIQCMDSSIKLFREDLNELAIIESGLTEFFDYDII</sequence>
<gene>
    <name evidence="2" type="ORF">ACFOZ1_08435</name>
</gene>
<dbReference type="Gene3D" id="3.40.50.1460">
    <property type="match status" value="1"/>
</dbReference>
<evidence type="ECO:0000313" key="2">
    <source>
        <dbReference type="EMBL" id="MFC4387837.1"/>
    </source>
</evidence>
<accession>A0ABV8VVB6</accession>
<evidence type="ECO:0000259" key="1">
    <source>
        <dbReference type="Pfam" id="PF00656"/>
    </source>
</evidence>
<protein>
    <submittedName>
        <fullName evidence="2">Caspase domain-containing protein</fullName>
    </submittedName>
</protein>
<dbReference type="Pfam" id="PF00656">
    <property type="entry name" value="Peptidase_C14"/>
    <property type="match status" value="1"/>
</dbReference>
<comment type="caution">
    <text evidence="2">The sequence shown here is derived from an EMBL/GenBank/DDBJ whole genome shotgun (WGS) entry which is preliminary data.</text>
</comment>
<keyword evidence="3" id="KW-1185">Reference proteome</keyword>
<dbReference type="RefSeq" id="WP_390198408.1">
    <property type="nucleotide sequence ID" value="NZ_JBHSDV010000002.1"/>
</dbReference>
<feature type="domain" description="Peptidase C14 caspase" evidence="1">
    <location>
        <begin position="2"/>
        <end position="214"/>
    </location>
</feature>
<dbReference type="Proteomes" id="UP001595880">
    <property type="component" value="Unassembled WGS sequence"/>
</dbReference>
<name>A0ABV8VVB6_9BACI</name>
<dbReference type="SUPFAM" id="SSF52129">
    <property type="entry name" value="Caspase-like"/>
    <property type="match status" value="1"/>
</dbReference>